<feature type="domain" description="Anti-sigma K factor RskA C-terminal" evidence="11">
    <location>
        <begin position="131"/>
        <end position="259"/>
    </location>
</feature>
<evidence type="ECO:0000256" key="8">
    <source>
        <dbReference type="ARBA" id="ARBA00030803"/>
    </source>
</evidence>
<keyword evidence="4 10" id="KW-0812">Transmembrane</keyword>
<evidence type="ECO:0000256" key="1">
    <source>
        <dbReference type="ARBA" id="ARBA00004167"/>
    </source>
</evidence>
<evidence type="ECO:0000256" key="3">
    <source>
        <dbReference type="ARBA" id="ARBA00022475"/>
    </source>
</evidence>
<dbReference type="EMBL" id="CP021235">
    <property type="protein sequence ID" value="ARS34434.1"/>
    <property type="molecule type" value="Genomic_DNA"/>
</dbReference>
<keyword evidence="3" id="KW-1003">Cell membrane</keyword>
<evidence type="ECO:0000256" key="6">
    <source>
        <dbReference type="ARBA" id="ARBA00023136"/>
    </source>
</evidence>
<keyword evidence="6 10" id="KW-0472">Membrane</keyword>
<keyword evidence="9" id="KW-0175">Coiled coil</keyword>
<evidence type="ECO:0000259" key="11">
    <source>
        <dbReference type="Pfam" id="PF10099"/>
    </source>
</evidence>
<dbReference type="STRING" id="709015.GCA_000472485_00531"/>
<dbReference type="Proteomes" id="UP000266292">
    <property type="component" value="Chromosome"/>
</dbReference>
<evidence type="ECO:0000313" key="12">
    <source>
        <dbReference type="EMBL" id="ARS34434.1"/>
    </source>
</evidence>
<dbReference type="RefSeq" id="WP_025604355.1">
    <property type="nucleotide sequence ID" value="NZ_CP021235.1"/>
</dbReference>
<dbReference type="KEGG" id="pact:CA264_02685"/>
<evidence type="ECO:0000313" key="13">
    <source>
        <dbReference type="Proteomes" id="UP000266292"/>
    </source>
</evidence>
<dbReference type="InterPro" id="IPR041916">
    <property type="entry name" value="Anti_sigma_zinc_sf"/>
</dbReference>
<gene>
    <name evidence="12" type="ORF">CA264_02685</name>
</gene>
<proteinExistence type="predicted"/>
<dbReference type="PANTHER" id="PTHR37461:SF1">
    <property type="entry name" value="ANTI-SIGMA-K FACTOR RSKA"/>
    <property type="match status" value="1"/>
</dbReference>
<evidence type="ECO:0000256" key="2">
    <source>
        <dbReference type="ARBA" id="ARBA00004236"/>
    </source>
</evidence>
<reference evidence="13" key="1">
    <citation type="submission" date="2017-05" db="EMBL/GenBank/DDBJ databases">
        <authorList>
            <person name="Ray J."/>
            <person name="Price M."/>
            <person name="Deutschbauer A."/>
        </authorList>
    </citation>
    <scope>NUCLEOTIDE SEQUENCE [LARGE SCALE GENOMIC DNA]</scope>
    <source>
        <strain evidence="13">DSM 19842</strain>
    </source>
</reference>
<sequence>MLNKEEYITSGILELYATGALTPQERQQVEQAAAASDEVRAALEEAQLALEGYAQTYAVQPGQALKSRIMQQIEDQALEKAALEARPLYPAEQEASPYKWMFAASITLFLISGILSFYFYSQWQQAEDRLALAVAQEQQMAQNFSTVSQRVEQQELLLRMLRDESYKPVKLQGVEAHPEATMMVYWNPDQQKVYVDAGQLPAPPAGKQYQLWALAGGQPVDAGMLQVNRQPGLQQMKPVGAAQAFAVTLEPEGGSASPTLEQLYVMGEVQS</sequence>
<name>A0A1X9YNL0_9BACT</name>
<accession>A0A1X9YNL0</accession>
<keyword evidence="5 10" id="KW-1133">Transmembrane helix</keyword>
<dbReference type="AlphaFoldDB" id="A0A1X9YNL0"/>
<evidence type="ECO:0000256" key="4">
    <source>
        <dbReference type="ARBA" id="ARBA00022692"/>
    </source>
</evidence>
<comment type="subcellular location">
    <subcellularLocation>
        <location evidence="2">Cell membrane</location>
    </subcellularLocation>
    <subcellularLocation>
        <location evidence="1">Membrane</location>
        <topology evidence="1">Single-pass membrane protein</topology>
    </subcellularLocation>
</comment>
<evidence type="ECO:0000256" key="5">
    <source>
        <dbReference type="ARBA" id="ARBA00022989"/>
    </source>
</evidence>
<feature type="coiled-coil region" evidence="9">
    <location>
        <begin position="29"/>
        <end position="86"/>
    </location>
</feature>
<dbReference type="Gene3D" id="1.10.10.1320">
    <property type="entry name" value="Anti-sigma factor, zinc-finger domain"/>
    <property type="match status" value="1"/>
</dbReference>
<dbReference type="PANTHER" id="PTHR37461">
    <property type="entry name" value="ANTI-SIGMA-K FACTOR RSKA"/>
    <property type="match status" value="1"/>
</dbReference>
<feature type="transmembrane region" description="Helical" evidence="10">
    <location>
        <begin position="100"/>
        <end position="120"/>
    </location>
</feature>
<dbReference type="OrthoDB" id="1420916at2"/>
<protein>
    <recommendedName>
        <fullName evidence="8">Regulator of SigK</fullName>
    </recommendedName>
    <alternativeName>
        <fullName evidence="7">Sigma-K anti-sigma factor RskA</fullName>
    </alternativeName>
</protein>
<keyword evidence="13" id="KW-1185">Reference proteome</keyword>
<evidence type="ECO:0000256" key="10">
    <source>
        <dbReference type="SAM" id="Phobius"/>
    </source>
</evidence>
<dbReference type="Pfam" id="PF10099">
    <property type="entry name" value="RskA_C"/>
    <property type="match status" value="1"/>
</dbReference>
<dbReference type="InterPro" id="IPR018764">
    <property type="entry name" value="RskA_C"/>
</dbReference>
<dbReference type="InterPro" id="IPR051474">
    <property type="entry name" value="Anti-sigma-K/W_factor"/>
</dbReference>
<evidence type="ECO:0000256" key="7">
    <source>
        <dbReference type="ARBA" id="ARBA00029829"/>
    </source>
</evidence>
<dbReference type="GO" id="GO:0005886">
    <property type="term" value="C:plasma membrane"/>
    <property type="evidence" value="ECO:0007669"/>
    <property type="project" value="UniProtKB-SubCell"/>
</dbReference>
<evidence type="ECO:0000256" key="9">
    <source>
        <dbReference type="SAM" id="Coils"/>
    </source>
</evidence>
<organism evidence="12 13">
    <name type="scientific">Pontibacter actiniarum</name>
    <dbReference type="NCBI Taxonomy" id="323450"/>
    <lineage>
        <taxon>Bacteria</taxon>
        <taxon>Pseudomonadati</taxon>
        <taxon>Bacteroidota</taxon>
        <taxon>Cytophagia</taxon>
        <taxon>Cytophagales</taxon>
        <taxon>Hymenobacteraceae</taxon>
        <taxon>Pontibacter</taxon>
    </lineage>
</organism>
<dbReference type="GO" id="GO:0006417">
    <property type="term" value="P:regulation of translation"/>
    <property type="evidence" value="ECO:0007669"/>
    <property type="project" value="TreeGrafter"/>
</dbReference>
<dbReference type="GO" id="GO:0016989">
    <property type="term" value="F:sigma factor antagonist activity"/>
    <property type="evidence" value="ECO:0007669"/>
    <property type="project" value="TreeGrafter"/>
</dbReference>